<dbReference type="Proteomes" id="UP000198521">
    <property type="component" value="Unassembled WGS sequence"/>
</dbReference>
<name>A0A1H7TKQ1_AQUAM</name>
<gene>
    <name evidence="1" type="ORF">SAMN04487910_3479</name>
</gene>
<dbReference type="RefSeq" id="WP_170837111.1">
    <property type="nucleotide sequence ID" value="NZ_FOAB01000006.1"/>
</dbReference>
<dbReference type="Pfam" id="PF13644">
    <property type="entry name" value="DKNYY"/>
    <property type="match status" value="2"/>
</dbReference>
<evidence type="ECO:0000313" key="1">
    <source>
        <dbReference type="EMBL" id="SEL85268.1"/>
    </source>
</evidence>
<dbReference type="InterPro" id="IPR027375">
    <property type="entry name" value="DKNYY"/>
</dbReference>
<evidence type="ECO:0000313" key="2">
    <source>
        <dbReference type="Proteomes" id="UP000198521"/>
    </source>
</evidence>
<sequence>MIVAILFVSIGALCIYGVYRFFNPFGKVINEELSDSYYYSRDDKGVVYSPMGNWFSLGKNEMEVDLPTFQVLGRDYAKDANHAYFKSRIINTPVDVASFDVKSGFMPLDKNHVYILIDDLYYLDDSEAEGFKILEDADAKTYEQLSYDFARDKNFIYRNNEKCIEVDHGSFDIVNDQFCRDIQGVYHYQYGEPLLKIDDANISEIVSLTSSHIRDDKNVYFYLTYRGADYIQELVKLPFKNRNEIAFFEDASLLKIDDQIFYQGLIIEEVDAATFSELDYGYAKDINYVFFHGEIVEGADVNTFKYNTSNYTFSDKNYIYEVGKKVKKK</sequence>
<organism evidence="1 2">
    <name type="scientific">Aquimarina amphilecti</name>
    <dbReference type="NCBI Taxonomy" id="1038014"/>
    <lineage>
        <taxon>Bacteria</taxon>
        <taxon>Pseudomonadati</taxon>
        <taxon>Bacteroidota</taxon>
        <taxon>Flavobacteriia</taxon>
        <taxon>Flavobacteriales</taxon>
        <taxon>Flavobacteriaceae</taxon>
        <taxon>Aquimarina</taxon>
    </lineage>
</organism>
<reference evidence="1 2" key="1">
    <citation type="submission" date="2016-10" db="EMBL/GenBank/DDBJ databases">
        <authorList>
            <person name="de Groot N.N."/>
        </authorList>
    </citation>
    <scope>NUCLEOTIDE SEQUENCE [LARGE SCALE GENOMIC DNA]</scope>
    <source>
        <strain evidence="1 2">DSM 25232</strain>
    </source>
</reference>
<keyword evidence="2" id="KW-1185">Reference proteome</keyword>
<proteinExistence type="predicted"/>
<dbReference type="AlphaFoldDB" id="A0A1H7TKQ1"/>
<dbReference type="STRING" id="1038014.SAMN04487910_3479"/>
<protein>
    <submittedName>
        <fullName evidence="1">DKNYY family protein</fullName>
    </submittedName>
</protein>
<accession>A0A1H7TKQ1</accession>
<dbReference type="EMBL" id="FOAB01000006">
    <property type="protein sequence ID" value="SEL85268.1"/>
    <property type="molecule type" value="Genomic_DNA"/>
</dbReference>